<reference evidence="2" key="1">
    <citation type="journal article" date="2019" name="Sci. Rep.">
        <title>Draft genome of Tanacetum cinerariifolium, the natural source of mosquito coil.</title>
        <authorList>
            <person name="Yamashiro T."/>
            <person name="Shiraishi A."/>
            <person name="Satake H."/>
            <person name="Nakayama K."/>
        </authorList>
    </citation>
    <scope>NUCLEOTIDE SEQUENCE</scope>
</reference>
<proteinExistence type="predicted"/>
<sequence>IRQRHVDKDPGVSASSELFALAYGPTPTPISVNSCVVNGVRFVVHSCDERRTTQNNGICLPGEDREMYYGQLEEILEFSRPLSWKVVEHVNQKKFSKGGVIVVEDDPNIIHVDNSSDVALTTSLNDLEIAALHIDGQSIDVDTPPDIIDVDEDDDIIDDEDVLPYDLAELDDEDLVNVDDDDGMSVDVAWGHGGHNGGYDHLRPHYKGTRKPNLRGRKAGRMHTRKETRNLGLRKITNELSPQPIWFEWKDNGTILPLGDHSSHWANLLEEIVREFPMHFGSWRSIPPKRKKGSLERLRKGIDQHLAKIYTDNKSSLKRDYWVKNPDDETYDVPVCSKCSKPGEEHGCRQGSRTLAAFRDRQRRQIPDVGRVLSGRGKDVLDFPVPRCNHTFDVNELKKRNKQLQKQIDIITKAMSSDDRNKTDLEEHSLDDLFNSLKIYEAEVKSSSSARTTTQNLTFVSSSNIDSTNESVSVATNVYAVSAKLPIDADDLEEMDLKWQMAMKGHFVRECRSPKDSRRNDAAEPQRRNVPVEDSTLNAFVSQCLGYNSQVFTHAIFDCDDYLSSGSDESLPPSPIYDRYQSGNGYHAVPLPYTGTFMPPKPDLVFNNAPNAVETDHPAFNVNLSPTKPD</sequence>
<evidence type="ECO:0000256" key="1">
    <source>
        <dbReference type="SAM" id="MobiDB-lite"/>
    </source>
</evidence>
<protein>
    <submittedName>
        <fullName evidence="2">Uncharacterized protein</fullName>
    </submittedName>
</protein>
<dbReference type="PANTHER" id="PTHR48258:SF14">
    <property type="entry name" value="OS02G0583300 PROTEIN"/>
    <property type="match status" value="1"/>
</dbReference>
<gene>
    <name evidence="2" type="ORF">Tci_005326</name>
</gene>
<feature type="region of interest" description="Disordered" evidence="1">
    <location>
        <begin position="201"/>
        <end position="224"/>
    </location>
</feature>
<organism evidence="2">
    <name type="scientific">Tanacetum cinerariifolium</name>
    <name type="common">Dalmatian daisy</name>
    <name type="synonym">Chrysanthemum cinerariifolium</name>
    <dbReference type="NCBI Taxonomy" id="118510"/>
    <lineage>
        <taxon>Eukaryota</taxon>
        <taxon>Viridiplantae</taxon>
        <taxon>Streptophyta</taxon>
        <taxon>Embryophyta</taxon>
        <taxon>Tracheophyta</taxon>
        <taxon>Spermatophyta</taxon>
        <taxon>Magnoliopsida</taxon>
        <taxon>eudicotyledons</taxon>
        <taxon>Gunneridae</taxon>
        <taxon>Pentapetalae</taxon>
        <taxon>asterids</taxon>
        <taxon>campanulids</taxon>
        <taxon>Asterales</taxon>
        <taxon>Asteraceae</taxon>
        <taxon>Asteroideae</taxon>
        <taxon>Anthemideae</taxon>
        <taxon>Anthemidinae</taxon>
        <taxon>Tanacetum</taxon>
    </lineage>
</organism>
<accession>A0A6L2J8M3</accession>
<name>A0A6L2J8M3_TANCI</name>
<dbReference type="EMBL" id="BKCJ010000454">
    <property type="protein sequence ID" value="GEU33348.1"/>
    <property type="molecule type" value="Genomic_DNA"/>
</dbReference>
<comment type="caution">
    <text evidence="2">The sequence shown here is derived from an EMBL/GenBank/DDBJ whole genome shotgun (WGS) entry which is preliminary data.</text>
</comment>
<feature type="region of interest" description="Disordered" evidence="1">
    <location>
        <begin position="510"/>
        <end position="529"/>
    </location>
</feature>
<feature type="non-terminal residue" evidence="2">
    <location>
        <position position="1"/>
    </location>
</feature>
<feature type="compositionally biased region" description="Basic residues" evidence="1">
    <location>
        <begin position="204"/>
        <end position="224"/>
    </location>
</feature>
<evidence type="ECO:0000313" key="2">
    <source>
        <dbReference type="EMBL" id="GEU33348.1"/>
    </source>
</evidence>
<dbReference type="AlphaFoldDB" id="A0A6L2J8M3"/>
<dbReference type="PANTHER" id="PTHR48258">
    <property type="entry name" value="DUF4218 DOMAIN-CONTAINING PROTEIN-RELATED"/>
    <property type="match status" value="1"/>
</dbReference>